<dbReference type="EMBL" id="CP022741">
    <property type="protein sequence ID" value="ASU22051.1"/>
    <property type="molecule type" value="Genomic_DNA"/>
</dbReference>
<dbReference type="Gene3D" id="3.40.50.1820">
    <property type="entry name" value="alpha/beta hydrolase"/>
    <property type="match status" value="1"/>
</dbReference>
<evidence type="ECO:0000256" key="17">
    <source>
        <dbReference type="ARBA" id="ARBA00023121"/>
    </source>
</evidence>
<keyword evidence="15" id="KW-1043">Host membrane</keyword>
<evidence type="ECO:0000256" key="5">
    <source>
        <dbReference type="ARBA" id="ARBA00022525"/>
    </source>
</evidence>
<dbReference type="PANTHER" id="PTHR12277:SF81">
    <property type="entry name" value="PROTEIN ABHD13"/>
    <property type="match status" value="1"/>
</dbReference>
<feature type="compositionally biased region" description="Polar residues" evidence="21">
    <location>
        <begin position="1491"/>
        <end position="1512"/>
    </location>
</feature>
<keyword evidence="24" id="KW-1185">Reference proteome</keyword>
<feature type="region of interest" description="Disordered" evidence="21">
    <location>
        <begin position="3368"/>
        <end position="3389"/>
    </location>
</feature>
<evidence type="ECO:0000313" key="23">
    <source>
        <dbReference type="EMBL" id="ASU22051.1"/>
    </source>
</evidence>
<evidence type="ECO:0000256" key="10">
    <source>
        <dbReference type="ARBA" id="ARBA00022737"/>
    </source>
</evidence>
<keyword evidence="16" id="KW-0843">Virulence</keyword>
<keyword evidence="4" id="KW-1032">Host cell membrane</keyword>
<evidence type="ECO:0000256" key="8">
    <source>
        <dbReference type="ARBA" id="ARBA00022679"/>
    </source>
</evidence>
<dbReference type="GO" id="GO:0006508">
    <property type="term" value="P:proteolysis"/>
    <property type="evidence" value="ECO:0007669"/>
    <property type="project" value="UniProtKB-KW"/>
</dbReference>
<proteinExistence type="predicted"/>
<keyword evidence="7" id="KW-0645">Protease</keyword>
<evidence type="ECO:0000256" key="2">
    <source>
        <dbReference type="ARBA" id="ARBA00004165"/>
    </source>
</evidence>
<dbReference type="Gene3D" id="2.160.20.160">
    <property type="match status" value="1"/>
</dbReference>
<dbReference type="Pfam" id="PF00561">
    <property type="entry name" value="Abhydrolase_1"/>
    <property type="match status" value="1"/>
</dbReference>
<dbReference type="PANTHER" id="PTHR12277">
    <property type="entry name" value="ALPHA/BETA HYDROLASE DOMAIN-CONTAINING PROTEIN"/>
    <property type="match status" value="1"/>
</dbReference>
<evidence type="ECO:0000256" key="20">
    <source>
        <dbReference type="ARBA" id="ARBA00023586"/>
    </source>
</evidence>
<feature type="compositionally biased region" description="Basic and acidic residues" evidence="21">
    <location>
        <begin position="1630"/>
        <end position="1640"/>
    </location>
</feature>
<keyword evidence="11" id="KW-0378">Hydrolase</keyword>
<comment type="cofactor">
    <cofactor evidence="1">
        <name>Mg(2+)</name>
        <dbReference type="ChEBI" id="CHEBI:18420"/>
    </cofactor>
</comment>
<feature type="region of interest" description="Disordered" evidence="21">
    <location>
        <begin position="1624"/>
        <end position="1744"/>
    </location>
</feature>
<evidence type="ECO:0000256" key="15">
    <source>
        <dbReference type="ARBA" id="ARBA00022870"/>
    </source>
</evidence>
<evidence type="ECO:0000256" key="9">
    <source>
        <dbReference type="ARBA" id="ARBA00022723"/>
    </source>
</evidence>
<dbReference type="PROSITE" id="PS51996">
    <property type="entry name" value="TR_MART"/>
    <property type="match status" value="1"/>
</dbReference>
<dbReference type="RefSeq" id="WP_094499950.1">
    <property type="nucleotide sequence ID" value="NZ_CAWNHI010000001.1"/>
</dbReference>
<evidence type="ECO:0000256" key="1">
    <source>
        <dbReference type="ARBA" id="ARBA00001946"/>
    </source>
</evidence>
<dbReference type="Pfam" id="PF21735">
    <property type="entry name" value="RtxA_C"/>
    <property type="match status" value="7"/>
</dbReference>
<dbReference type="InterPro" id="IPR020972">
    <property type="entry name" value="Dermonecrotic/RTX_toxin_MLD"/>
</dbReference>
<evidence type="ECO:0000259" key="22">
    <source>
        <dbReference type="PROSITE" id="PS51771"/>
    </source>
</evidence>
<dbReference type="Pfam" id="PF11713">
    <property type="entry name" value="Peptidase_C80"/>
    <property type="match status" value="1"/>
</dbReference>
<dbReference type="InterPro" id="IPR011509">
    <property type="entry name" value="RtxA_toxin"/>
</dbReference>
<evidence type="ECO:0000256" key="6">
    <source>
        <dbReference type="ARBA" id="ARBA00022656"/>
    </source>
</evidence>
<feature type="compositionally biased region" description="Polar residues" evidence="21">
    <location>
        <begin position="1538"/>
        <end position="1557"/>
    </location>
</feature>
<evidence type="ECO:0000256" key="12">
    <source>
        <dbReference type="ARBA" id="ARBA00022807"/>
    </source>
</evidence>
<keyword evidence="8" id="KW-0808">Transferase</keyword>
<dbReference type="InterPro" id="IPR038383">
    <property type="entry name" value="CPD_dom_sf"/>
</dbReference>
<dbReference type="GO" id="GO:0016740">
    <property type="term" value="F:transferase activity"/>
    <property type="evidence" value="ECO:0007669"/>
    <property type="project" value="UniProtKB-KW"/>
</dbReference>
<keyword evidence="6" id="KW-0800">Toxin</keyword>
<evidence type="ECO:0000256" key="14">
    <source>
        <dbReference type="ARBA" id="ARBA00022842"/>
    </source>
</evidence>
<keyword evidence="10" id="KW-0677">Repeat</keyword>
<evidence type="ECO:0000256" key="4">
    <source>
        <dbReference type="ARBA" id="ARBA00022511"/>
    </source>
</evidence>
<dbReference type="InterPro" id="IPR003540">
    <property type="entry name" value="ADP-ribosyltransferase"/>
</dbReference>
<dbReference type="GO" id="GO:0046872">
    <property type="term" value="F:metal ion binding"/>
    <property type="evidence" value="ECO:0007669"/>
    <property type="project" value="UniProtKB-KW"/>
</dbReference>
<protein>
    <recommendedName>
        <fullName evidence="22">Peptidase C80 domain-containing protein</fullName>
    </recommendedName>
</protein>
<keyword evidence="5" id="KW-0964">Secreted</keyword>
<feature type="domain" description="Peptidase C80" evidence="22">
    <location>
        <begin position="3138"/>
        <end position="3322"/>
    </location>
</feature>
<dbReference type="InterPro" id="IPR029058">
    <property type="entry name" value="AB_hydrolase_fold"/>
</dbReference>
<dbReference type="GO" id="GO:0008289">
    <property type="term" value="F:lipid binding"/>
    <property type="evidence" value="ECO:0007669"/>
    <property type="project" value="UniProtKB-KW"/>
</dbReference>
<dbReference type="SUPFAM" id="SSF158842">
    <property type="entry name" value="PMT central region-like"/>
    <property type="match status" value="2"/>
</dbReference>
<gene>
    <name evidence="23" type="ORF">CCZ37_05375</name>
</gene>
<evidence type="ECO:0000256" key="3">
    <source>
        <dbReference type="ARBA" id="ARBA00004613"/>
    </source>
</evidence>
<dbReference type="Gene3D" id="3.40.50.11050">
    <property type="match status" value="1"/>
</dbReference>
<dbReference type="GO" id="GO:0020002">
    <property type="term" value="C:host cell plasma membrane"/>
    <property type="evidence" value="ECO:0007669"/>
    <property type="project" value="UniProtKB-SubCell"/>
</dbReference>
<dbReference type="InterPro" id="IPR011049">
    <property type="entry name" value="Serralysin-like_metalloprot_C"/>
</dbReference>
<keyword evidence="18" id="KW-0472">Membrane</keyword>
<evidence type="ECO:0000256" key="11">
    <source>
        <dbReference type="ARBA" id="ARBA00022801"/>
    </source>
</evidence>
<reference evidence="23 24" key="1">
    <citation type="submission" date="2017-08" db="EMBL/GenBank/DDBJ databases">
        <title>The Vibrio qinghaiensis sp.-Q67 is a luminous bacteria isolated firstly from Qinghai lake, Qinghai province, China, which has been proved to be very sensitive to detect environmental and food pollutants. Therefore, complete genome analysis of V. qinghaiensis sp.-Q67 highlights the potential application of this strain on detection of hazards in the contaminated environments.</title>
        <authorList>
            <person name="Gong L."/>
        </authorList>
    </citation>
    <scope>NUCLEOTIDE SEQUENCE [LARGE SCALE GENOMIC DNA]</scope>
    <source>
        <strain evidence="23 24">Q67</strain>
    </source>
</reference>
<feature type="compositionally biased region" description="Basic and acidic residues" evidence="21">
    <location>
        <begin position="1513"/>
        <end position="1532"/>
    </location>
</feature>
<dbReference type="GO" id="GO:0044164">
    <property type="term" value="C:host cell cytosol"/>
    <property type="evidence" value="ECO:0007669"/>
    <property type="project" value="UniProtKB-SubCell"/>
</dbReference>
<evidence type="ECO:0000256" key="13">
    <source>
        <dbReference type="ARBA" id="ARBA00022813"/>
    </source>
</evidence>
<feature type="compositionally biased region" description="Basic and acidic residues" evidence="21">
    <location>
        <begin position="1721"/>
        <end position="1733"/>
    </location>
</feature>
<name>A0A223MWX3_9VIBR</name>
<keyword evidence="14" id="KW-0460">Magnesium</keyword>
<dbReference type="PROSITE" id="PS51771">
    <property type="entry name" value="CGT_MARTX_CPD"/>
    <property type="match status" value="1"/>
</dbReference>
<accession>A0A223MWX3</accession>
<dbReference type="GO" id="GO:0090729">
    <property type="term" value="F:toxin activity"/>
    <property type="evidence" value="ECO:0007669"/>
    <property type="project" value="UniProtKB-KW"/>
</dbReference>
<keyword evidence="9" id="KW-0479">Metal-binding</keyword>
<dbReference type="Proteomes" id="UP000215148">
    <property type="component" value="Chromosome 1"/>
</dbReference>
<organism evidence="23 24">
    <name type="scientific">Vibrio qinghaiensis</name>
    <dbReference type="NCBI Taxonomy" id="2025808"/>
    <lineage>
        <taxon>Bacteria</taxon>
        <taxon>Pseudomonadati</taxon>
        <taxon>Pseudomonadota</taxon>
        <taxon>Gammaproteobacteria</taxon>
        <taxon>Vibrionales</taxon>
        <taxon>Vibrionaceae</taxon>
        <taxon>Vibrio</taxon>
    </lineage>
</organism>
<dbReference type="GO" id="GO:0008234">
    <property type="term" value="F:cysteine-type peptidase activity"/>
    <property type="evidence" value="ECO:0007669"/>
    <property type="project" value="UniProtKB-KW"/>
</dbReference>
<dbReference type="Pfam" id="PF03496">
    <property type="entry name" value="ADPrib_exo_Tox"/>
    <property type="match status" value="1"/>
</dbReference>
<feature type="compositionally biased region" description="Polar residues" evidence="21">
    <location>
        <begin position="3380"/>
        <end position="3389"/>
    </location>
</feature>
<keyword evidence="17" id="KW-0446">Lipid-binding</keyword>
<dbReference type="Gene3D" id="1.20.140.180">
    <property type="match status" value="2"/>
</dbReference>
<evidence type="ECO:0000256" key="16">
    <source>
        <dbReference type="ARBA" id="ARBA00023026"/>
    </source>
</evidence>
<evidence type="ECO:0000256" key="21">
    <source>
        <dbReference type="SAM" id="MobiDB-lite"/>
    </source>
</evidence>
<sequence>MGKPFWRSVEYFFTGNYSADDGNNNIVAIGFGGEIHAYGGDDHVSVGSIGATVHTGSGNDTVVGGSAYLRVNDTTGHLTVKGAAGYADINKSGDGNVSFSGAAGGVSIDHLGHHGDVSYGGAAAYNGISRKGVSGNVTFKGAGGYNSLYSDVAHGDIHFSGGGAYNTITRKGSGGDFDAQGMEYAKADEIVLTTAQMHGLSIDNGNKFHAVNAVKSEREPNTYLFAIADGHYTKINKIRLYNDAESGKLKYYSEAWFKQGNHLTDLAHSDVSSSGGFESNPVNGGYTLSNIAIEHQQSVTVHAVEKNLTEYEWVTYANGAVVDAKEVSLSDAKMGGHAIDADGTKVDVKAVKSNRKPNTYVYAKMLGQHTKIVVVELANDAETGALKYQARSWYKEGDHTANIANQDISSATGYNPMGKGDYSLSDLHYSVNAVRSTSETVADIDEYTDQTLFKPVSDSGESSGDIHFNGVGGGNVIKSNVTRGHVYFNGGGLANLILHSSQFGNTEFNGAGAANVIVKSGEEGDLTFRGAGLANVLVHQSQQGKMDVYAGGALNVLVRVGNGDYLAHLLAYGNISVQKGQGNSRVTLLGGYNTHTQIGSGDALWLAAGGFNVMTQVGQGDVASVLAGGANVLTKMGDGELTAGMLGGANVITHISSDDQLSNTTAVALGGANILTKKGKGNTLAVMGGGANVLTHVGDGTTTGVMVGGANILTKVGNGDTTGIMLGVGNVLTHVGDGQTLGVMGAAGNIFTKVGDGTSIAVMMGAGNIFTHVGEGNAWALMGGLGNVFTKVGNGDALALMVAEANVFTHIGDGMSVALMLAKGNIATKVGNGTTLAAMVGNANIFTHVGSGSTFAAMIGQANIMTKVGDDLTAALMVGKANIYTHVGGGTSLGIFAGEVNVMTKVGNGTTLAAMFGKANIMTHVGDGLTGVLALGEANIVTKVGDDFMGVVAAAKANVVTHVGDATTAAVLAGKGNILTKVGEGTTVGLLISDIGNVMTHVGDGTTIGIAKGKANIITKVGDGLGVNVAWGQANVFTHVGDGDRYNFAKGEANVISKVGDGQQVSVVQGQANIITHVGDGDDYTGAWGKANVITKVGNGRNVVLAKGEANIVTQVGDGDSFNALWSKGNIVTKVGDGMQVTAAKGKANVTTRVGDGLNVIAAYGDANINTVVGDGISVNVAWGQYNVNTKIGDGLNVAVMKGKANTNIHVGDGLGVNASYAQNNVAIKIGNGDFYSLAVASSNTSSNKLSALFDNIKQTVLGVGGSQAINYLVQGDEASSSGTHKGRGAIATPEITKLDGFQMEAIEEVGSDLGDSLTGSVTKVDAPDLNQMQNALSVDDSSDQVQGPNLIVNGDFEQSDFGWSSTYGVEAYVSASSYGLERDGHGNNVSELATDQSTTIYQDIQNLTEGEVIAVSFDFAKRAGISNNEGIDVLWNGEVVFSSSGDESAWQQKTLKLTAHAGSNRIEFKGTGHDDGLGYILDNVVAKSETPQQTNAVSEHATQNQASQNALSDKDRAETDRQRLEQEKQKQLDAVAGSQSQLESTDQQALENNGQVQRDAVKEESEAVTAELTELAQGLDVLDDKATHTGESGDQWRNNFAGGLLDGVQSQLDKATQVSREQIAAAKQTHTDNQNKVKDAVAQSEAGVAKGEQNLAGAEQDIADAKTDAEKRKADALAKGKDTQQAESDAHSAANDAQSRGDRDAMNAENKANQVQNDAKGAKQNESDRPDRQGVAGSGLAGQAHSVEAAGAAGRHINADSQTNADGRFSEGLSEQEQEALEGATNAVNRLQINAGIRGKNSVSTITSMFKETNTDSIVVPTTASQDVVRKEIRISGVNLEGLGEASHDSAVSLVAARAEKVANLYRWLDTDNGVATDKYLPVPGFEGIDANVSDETKQRMIQFVGGYIEHTDNQVPKDQAQALATLFVEATLDYDWDKRVEFLTKLESYGYSFEAPHGENSIVSFWSGRNFKEYRNVLDNAQPDGKKVVYDIDVKGNAFAIDLNKQLMRWGDLFLDSDTTEQNHLQSSIDAATFSNTGFWSSVYAAGAKDDVYVIAEGGMRLGNYFWNVELPLLRQLQREGLVGEIRLLDKPVSEYKDVPVNEIGHKLTDAGVGVKVRFDALSAAQQAELLAKNPEGYKADSLIELDVKLSAIDSMLRDALPFYSLRTERNLLVQEGDEGFKVRAWPGNDDKSKTIILDNPEDEAQKKTIERLILANFDNFEQMPDKLFLVDNTVISHHEGITHVLAQKVDGAWQYNAKVELMSVTELLDAAHVTGKIRGESYQQVIDALAEYHSSVTEFSDYEQESIEKLLSLRKKIEGYVLGHPDSGRIEAMNSLLNQVNTRLEEVSVFAVAGPNIQSQDSFSRLYDQLEIAAKKQNHQVTDLLDALSGNEKHKENVAIENDGTPPRDKESLSPLTRFLNNELYGEKDARRKIGEITQTLLDHAVENGESQKVTLKGEVGRLTGYYHQGAVANEGETSATSGKVVLFLHGSGSSAEEQASAIRNHYQKQGIDMLAVNLRGYGESDGGPSEKGLYQDARTMFNYLVNDKGIDPSNIIIHGYSMGGPIAADLARFAAQNGQAVSGLLLDRPMPSMTKAITAHEVVNPAGIVGAISKAVNGQFSVEKNLEGLPKETSILLLTDNEGLGNEGEKLRTKLTASGYNVTGEQTFYAHEASNRLMSQYVQQVITTLISKTVATDDEELSLEMEAHKPVIDVLQSLGEGKQTTLDLSSVSTKDELKNEAKVFAKPIGESYQKILDQLDLLHTTQGDKQIEAALRLNNLVDDYVSHHEKSGRNTALLSLKNRVSESLYNNVAQETRVEIAKLSATRIDLAADLLHRLRSSTNKVSSVVDIKHLADGTKYSSQESLAVLSKQEVPFNKELQDQQLVQGRETGEAVVNNVQLSDDEIKGIKWYTSEGFQYVNEALRKEEKLTYFVKDNAVNAVKGLNKLETFEGTVYRAFMPGVSLSDLASQVTPGQLFSDQGFTSTSTSTELAKSFRGGKDTVILTILDAKGTNVAGLAQLNQAEVLLKPGAHLRIEAVKETDQNLHIVAKYTEEFHAGETIRNLFDGKTIGMAINLNTSTINESVITSFDHDDITAILKTKSLLDSTHLENTLGADNHIQNHNVQDWHTAEVAVVDGGDTRFDGQVIVQMENDPVVAKAAANLAGKHAENSVVVQLDSEGNYRVVYGDPSKLDGKLRWQLVGHGRDDSEHNNTRLSGYSADELAVKLAKFQQAFGQAENISNKPDHISIVGCSLVSDDKQKGFGHQFINAMDANGLRVDVSVRNSDVAVDTTGRKHTQDANGNWVKKAANNKVSLTWNTQGEVTARDEIIRNGVAEGDIHLSRVGASEVNEPARGAIGDNSEVFEAPEKRKPETDTTASAGSDNKLSYSGNIQVNVGDGEFTAVNWGTSNVGIKVGTGGFKSLAFGDNNVMVHIGNGDSKHSVDIAGYQALEGAQMFMGNRNVSFNMGHSNDLIVMMDKSIPTPPLVNPFDGASRISGVLQSIAQSGKGADWLAAQEQQWTLSGAKKFVKEMSGLDQTSSVDYTSLVDLDSQNERSSRGLKSDAEATLNKKYNQWLSGNSNHDTGKMSRADKFRQMNEKLAFNFAVGGQGADIQVTTGNWNFMFGDNIQAILDTNLGSLFGVLTQQFSATGMAQTTFTYNPQDLPRQLKNKLLGKFAEVGAETTLGDIFGVNYTADGKIVSRTDEAVDGVAILKEMLEVIGEFGGEQLSAFTDPEKLLDSLKAGIDMGADGLQSFAESHGLKEKAPEENDTAQVTLNGAPAATENVSATVEETKPERAFGFNALNLPNVFATMFSKDKQTEMASLVSNLKQNLTADLLNMKDKTFDFLRNSGHLQGDGDMNVSLGNYNFNWGGDGKDLGAYLGDNNNFWGGRGDDVFYATGVSNIFTGGEGHDMGVLMGRENMMFGGDGNDTAVVAGRINHVFMGAGDDQSFVFGEGGEITMGSGNDYAVTSGNFNRVDMGDDQDFAVMIGNNNQLDLGAGNDFAKVFGNYNRIDAGQGNDEVKLMGYHASINASEGEDYLIAAAISKFSTLNGGEGNDVMVLGGYQNTFKGGAGVDSFVVSGEVIDNVVEDIRQGENIIFNGIDWNRLWFERSGYDLKISMARHTDTSSDQTLFDALGCVTFNDYFANNRAKLIIGLGEKDAQGEQEYTCLTDNALDNLIQAMSSFAPKVGESNFMDGLASQPQQAIIAAWSDVNTGKFSLS</sequence>
<dbReference type="CDD" id="cd20501">
    <property type="entry name" value="C80_RtxA-like"/>
    <property type="match status" value="1"/>
</dbReference>
<feature type="region of interest" description="Disordered" evidence="21">
    <location>
        <begin position="1761"/>
        <end position="1781"/>
    </location>
</feature>
<feature type="region of interest" description="Disordered" evidence="21">
    <location>
        <begin position="1491"/>
        <end position="1558"/>
    </location>
</feature>
<evidence type="ECO:0000313" key="24">
    <source>
        <dbReference type="Proteomes" id="UP000215148"/>
    </source>
</evidence>
<evidence type="ECO:0000256" key="7">
    <source>
        <dbReference type="ARBA" id="ARBA00022670"/>
    </source>
</evidence>
<keyword evidence="13" id="KW-0068">Autocatalytic cleavage</keyword>
<dbReference type="InterPro" id="IPR000073">
    <property type="entry name" value="AB_hydrolase_1"/>
</dbReference>
<feature type="compositionally biased region" description="Basic and acidic residues" evidence="21">
    <location>
        <begin position="1664"/>
        <end position="1691"/>
    </location>
</feature>
<dbReference type="SUPFAM" id="SSF56399">
    <property type="entry name" value="ADP-ribosylation"/>
    <property type="match status" value="1"/>
</dbReference>
<dbReference type="SUPFAM" id="SSF51120">
    <property type="entry name" value="beta-Roll"/>
    <property type="match status" value="1"/>
</dbReference>
<dbReference type="KEGG" id="vqi:CCZ37_05375"/>
<dbReference type="InterPro" id="IPR049824">
    <property type="entry name" value="RtxA-like_C80"/>
</dbReference>
<keyword evidence="12" id="KW-0788">Thiol protease</keyword>
<dbReference type="InterPro" id="IPR020974">
    <property type="entry name" value="CPD_dom"/>
</dbReference>
<keyword evidence="19" id="KW-1035">Host cytoplasm</keyword>
<dbReference type="CDD" id="cd16840">
    <property type="entry name" value="toxin_MLD"/>
    <property type="match status" value="2"/>
</dbReference>
<evidence type="ECO:0000256" key="19">
    <source>
        <dbReference type="ARBA" id="ARBA00023200"/>
    </source>
</evidence>
<dbReference type="NCBIfam" id="NF012221">
    <property type="entry name" value="MARTX_Nterm"/>
    <property type="match status" value="1"/>
</dbReference>
<dbReference type="Pfam" id="PF11647">
    <property type="entry name" value="MLD"/>
    <property type="match status" value="2"/>
</dbReference>
<dbReference type="SUPFAM" id="SSF53474">
    <property type="entry name" value="alpha/beta-Hydrolases"/>
    <property type="match status" value="1"/>
</dbReference>
<evidence type="ECO:0000256" key="18">
    <source>
        <dbReference type="ARBA" id="ARBA00023136"/>
    </source>
</evidence>
<dbReference type="Pfam" id="PF07634">
    <property type="entry name" value="RtxA"/>
    <property type="match status" value="36"/>
</dbReference>
<dbReference type="GO" id="GO:0005576">
    <property type="term" value="C:extracellular region"/>
    <property type="evidence" value="ECO:0007669"/>
    <property type="project" value="UniProtKB-SubCell"/>
</dbReference>
<comment type="subcellular location">
    <subcellularLocation>
        <location evidence="2">Host cell membrane</location>
    </subcellularLocation>
    <subcellularLocation>
        <location evidence="20">Host cytoplasm</location>
        <location evidence="20">Host cytosol</location>
    </subcellularLocation>
    <subcellularLocation>
        <location evidence="3">Secreted</location>
    </subcellularLocation>
</comment>
<dbReference type="Gene3D" id="3.90.176.10">
    <property type="entry name" value="Toxin ADP-ribosyltransferase, Chain A, domain 1"/>
    <property type="match status" value="1"/>
</dbReference>
<dbReference type="InterPro" id="IPR048568">
    <property type="entry name" value="RtxA_C"/>
</dbReference>